<reference evidence="2" key="1">
    <citation type="journal article" date="2020" name="Stud. Mycol.">
        <title>101 Dothideomycetes genomes: a test case for predicting lifestyles and emergence of pathogens.</title>
        <authorList>
            <person name="Haridas S."/>
            <person name="Albert R."/>
            <person name="Binder M."/>
            <person name="Bloem J."/>
            <person name="Labutti K."/>
            <person name="Salamov A."/>
            <person name="Andreopoulos B."/>
            <person name="Baker S."/>
            <person name="Barry K."/>
            <person name="Bills G."/>
            <person name="Bluhm B."/>
            <person name="Cannon C."/>
            <person name="Castanera R."/>
            <person name="Culley D."/>
            <person name="Daum C."/>
            <person name="Ezra D."/>
            <person name="Gonzalez J."/>
            <person name="Henrissat B."/>
            <person name="Kuo A."/>
            <person name="Liang C."/>
            <person name="Lipzen A."/>
            <person name="Lutzoni F."/>
            <person name="Magnuson J."/>
            <person name="Mondo S."/>
            <person name="Nolan M."/>
            <person name="Ohm R."/>
            <person name="Pangilinan J."/>
            <person name="Park H.-J."/>
            <person name="Ramirez L."/>
            <person name="Alfaro M."/>
            <person name="Sun H."/>
            <person name="Tritt A."/>
            <person name="Yoshinaga Y."/>
            <person name="Zwiers L.-H."/>
            <person name="Turgeon B."/>
            <person name="Goodwin S."/>
            <person name="Spatafora J."/>
            <person name="Crous P."/>
            <person name="Grigoriev I."/>
        </authorList>
    </citation>
    <scope>NUCLEOTIDE SEQUENCE</scope>
    <source>
        <strain evidence="2">CBS 130266</strain>
    </source>
</reference>
<comment type="caution">
    <text evidence="2">The sequence shown here is derived from an EMBL/GenBank/DDBJ whole genome shotgun (WGS) entry which is preliminary data.</text>
</comment>
<keyword evidence="1" id="KW-0472">Membrane</keyword>
<sequence>MAQHILLVRQAVQLRAVGRARIYPPVQLDSPNKTRPSELPSPVYASVQDGIRSVYIFIMWCLKGFLYKGTQTLGFSSSCSIVILFLRALVYSYKGTY</sequence>
<dbReference type="AlphaFoldDB" id="A0A9P4TVL8"/>
<evidence type="ECO:0000256" key="1">
    <source>
        <dbReference type="SAM" id="Phobius"/>
    </source>
</evidence>
<accession>A0A9P4TVL8</accession>
<gene>
    <name evidence="2" type="ORF">EJ08DRAFT_413607</name>
</gene>
<keyword evidence="3" id="KW-1185">Reference proteome</keyword>
<dbReference type="EMBL" id="MU007074">
    <property type="protein sequence ID" value="KAF2424494.1"/>
    <property type="molecule type" value="Genomic_DNA"/>
</dbReference>
<evidence type="ECO:0000313" key="2">
    <source>
        <dbReference type="EMBL" id="KAF2424494.1"/>
    </source>
</evidence>
<proteinExistence type="predicted"/>
<keyword evidence="1" id="KW-0812">Transmembrane</keyword>
<protein>
    <submittedName>
        <fullName evidence="2">Uncharacterized protein</fullName>
    </submittedName>
</protein>
<evidence type="ECO:0000313" key="3">
    <source>
        <dbReference type="Proteomes" id="UP000800235"/>
    </source>
</evidence>
<organism evidence="2 3">
    <name type="scientific">Tothia fuscella</name>
    <dbReference type="NCBI Taxonomy" id="1048955"/>
    <lineage>
        <taxon>Eukaryota</taxon>
        <taxon>Fungi</taxon>
        <taxon>Dikarya</taxon>
        <taxon>Ascomycota</taxon>
        <taxon>Pezizomycotina</taxon>
        <taxon>Dothideomycetes</taxon>
        <taxon>Pleosporomycetidae</taxon>
        <taxon>Venturiales</taxon>
        <taxon>Cylindrosympodiaceae</taxon>
        <taxon>Tothia</taxon>
    </lineage>
</organism>
<name>A0A9P4TVL8_9PEZI</name>
<feature type="transmembrane region" description="Helical" evidence="1">
    <location>
        <begin position="73"/>
        <end position="93"/>
    </location>
</feature>
<keyword evidence="1" id="KW-1133">Transmembrane helix</keyword>
<dbReference type="Proteomes" id="UP000800235">
    <property type="component" value="Unassembled WGS sequence"/>
</dbReference>